<evidence type="ECO:0000256" key="4">
    <source>
        <dbReference type="ARBA" id="ARBA00022729"/>
    </source>
</evidence>
<organism evidence="11 12">
    <name type="scientific">Larkinella punicea</name>
    <dbReference type="NCBI Taxonomy" id="2315727"/>
    <lineage>
        <taxon>Bacteria</taxon>
        <taxon>Pseudomonadati</taxon>
        <taxon>Bacteroidota</taxon>
        <taxon>Cytophagia</taxon>
        <taxon>Cytophagales</taxon>
        <taxon>Spirosomataceae</taxon>
        <taxon>Larkinella</taxon>
    </lineage>
</organism>
<evidence type="ECO:0000256" key="9">
    <source>
        <dbReference type="PIRSR" id="PIRSR000294-2"/>
    </source>
</evidence>
<gene>
    <name evidence="11" type="ORF">DUE52_07580</name>
</gene>
<dbReference type="Proteomes" id="UP000253383">
    <property type="component" value="Unassembled WGS sequence"/>
</dbReference>
<dbReference type="AlphaFoldDB" id="A0A368JRB6"/>
<dbReference type="GO" id="GO:0046872">
    <property type="term" value="F:metal ion binding"/>
    <property type="evidence" value="ECO:0007669"/>
    <property type="project" value="UniProtKB-KW"/>
</dbReference>
<feature type="binding site" description="covalent" evidence="8">
    <location>
        <position position="231"/>
    </location>
    <ligand>
        <name>heme c</name>
        <dbReference type="ChEBI" id="CHEBI:61717"/>
        <label>2</label>
    </ligand>
</feature>
<evidence type="ECO:0000256" key="2">
    <source>
        <dbReference type="ARBA" id="ARBA00022617"/>
    </source>
</evidence>
<feature type="binding site" description="covalent" evidence="8">
    <location>
        <position position="89"/>
    </location>
    <ligand>
        <name>heme c</name>
        <dbReference type="ChEBI" id="CHEBI:61717"/>
        <label>1</label>
    </ligand>
</feature>
<dbReference type="GO" id="GO:0004130">
    <property type="term" value="F:cytochrome-c peroxidase activity"/>
    <property type="evidence" value="ECO:0007669"/>
    <property type="project" value="TreeGrafter"/>
</dbReference>
<keyword evidence="7 9" id="KW-0408">Iron</keyword>
<comment type="subcellular location">
    <subcellularLocation>
        <location evidence="1">Periplasm</location>
    </subcellularLocation>
</comment>
<evidence type="ECO:0000256" key="5">
    <source>
        <dbReference type="ARBA" id="ARBA00022764"/>
    </source>
</evidence>
<keyword evidence="11" id="KW-0575">Peroxidase</keyword>
<dbReference type="GO" id="GO:0042597">
    <property type="term" value="C:periplasmic space"/>
    <property type="evidence" value="ECO:0007669"/>
    <property type="project" value="UniProtKB-SubCell"/>
</dbReference>
<evidence type="ECO:0000256" key="7">
    <source>
        <dbReference type="ARBA" id="ARBA00023004"/>
    </source>
</evidence>
<evidence type="ECO:0000256" key="3">
    <source>
        <dbReference type="ARBA" id="ARBA00022723"/>
    </source>
</evidence>
<keyword evidence="2 8" id="KW-0349">Heme</keyword>
<dbReference type="GO" id="GO:0009055">
    <property type="term" value="F:electron transfer activity"/>
    <property type="evidence" value="ECO:0007669"/>
    <property type="project" value="InterPro"/>
</dbReference>
<proteinExistence type="predicted"/>
<sequence>MIENRFFGLISSILFLGIVMACQSGKDPGPEATGVYDPTPYDWRKPANFPEPVYDFSKNPMTQKGVALGKMLFFDGALSRDGRIACGFCHQQYSAFAHADHSLSHGIDDKIGTRNVRNLQNVAWSTAFFWDGSITDLDTLAISPIQNPLEMGEHLGNVLDKVRRSSSYPARFKEAFGTGQITQENFLKALSQFMLTMVSANSRYDKYVRKEPGGDLSADELAGLALFKKQCSGCHQGELFTDQRYHNNGLPVSEINDQGRFEGTKKETDRLKFLVPSLRNIERSLPYMHDGRFWSLEQVLDHYSQGVKDSPTLDSRLKTGGVLGVALTEPEKKQIIAFLKTLTDQQFITDRQFIPN</sequence>
<feature type="binding site" description="axial binding residue" evidence="9">
    <location>
        <position position="90"/>
    </location>
    <ligand>
        <name>heme c</name>
        <dbReference type="ChEBI" id="CHEBI:61717"/>
        <label>1</label>
    </ligand>
    <ligandPart>
        <name>Fe</name>
        <dbReference type="ChEBI" id="CHEBI:18248"/>
    </ligandPart>
</feature>
<dbReference type="GO" id="GO:0020037">
    <property type="term" value="F:heme binding"/>
    <property type="evidence" value="ECO:0007669"/>
    <property type="project" value="InterPro"/>
</dbReference>
<dbReference type="InterPro" id="IPR036909">
    <property type="entry name" value="Cyt_c-like_dom_sf"/>
</dbReference>
<dbReference type="Pfam" id="PF03150">
    <property type="entry name" value="CCP_MauG"/>
    <property type="match status" value="1"/>
</dbReference>
<dbReference type="InterPro" id="IPR004852">
    <property type="entry name" value="Di-haem_cyt_c_peroxidsae"/>
</dbReference>
<evidence type="ECO:0000256" key="1">
    <source>
        <dbReference type="ARBA" id="ARBA00004418"/>
    </source>
</evidence>
<evidence type="ECO:0000313" key="11">
    <source>
        <dbReference type="EMBL" id="RCR70217.1"/>
    </source>
</evidence>
<keyword evidence="6" id="KW-0560">Oxidoreductase</keyword>
<name>A0A368JRB6_9BACT</name>
<dbReference type="PROSITE" id="PS51257">
    <property type="entry name" value="PROKAR_LIPOPROTEIN"/>
    <property type="match status" value="1"/>
</dbReference>
<keyword evidence="12" id="KW-1185">Reference proteome</keyword>
<evidence type="ECO:0000313" key="12">
    <source>
        <dbReference type="Proteomes" id="UP000253383"/>
    </source>
</evidence>
<comment type="cofactor">
    <cofactor evidence="8">
        <name>heme</name>
        <dbReference type="ChEBI" id="CHEBI:30413"/>
    </cofactor>
    <text evidence="8">Binds 2 heme groups.</text>
</comment>
<comment type="caution">
    <text evidence="11">The sequence shown here is derived from an EMBL/GenBank/DDBJ whole genome shotgun (WGS) entry which is preliminary data.</text>
</comment>
<feature type="binding site" description="covalent" evidence="8">
    <location>
        <position position="234"/>
    </location>
    <ligand>
        <name>heme c</name>
        <dbReference type="ChEBI" id="CHEBI:61717"/>
        <label>2</label>
    </ligand>
</feature>
<dbReference type="InterPro" id="IPR009056">
    <property type="entry name" value="Cyt_c-like_dom"/>
</dbReference>
<feature type="domain" description="Cytochrome c" evidence="10">
    <location>
        <begin position="218"/>
        <end position="343"/>
    </location>
</feature>
<keyword evidence="3 9" id="KW-0479">Metal-binding</keyword>
<protein>
    <submittedName>
        <fullName evidence="11">Cytochrome-c peroxidase</fullName>
    </submittedName>
</protein>
<dbReference type="PROSITE" id="PS51007">
    <property type="entry name" value="CYTC"/>
    <property type="match status" value="1"/>
</dbReference>
<dbReference type="InterPro" id="IPR026259">
    <property type="entry name" value="MauG/Cytc_peroxidase"/>
</dbReference>
<dbReference type="PIRSF" id="PIRSF000294">
    <property type="entry name" value="Cytochrome-c_peroxidase"/>
    <property type="match status" value="1"/>
</dbReference>
<evidence type="ECO:0000256" key="6">
    <source>
        <dbReference type="ARBA" id="ARBA00023002"/>
    </source>
</evidence>
<dbReference type="Gene3D" id="1.10.760.10">
    <property type="entry name" value="Cytochrome c-like domain"/>
    <property type="match status" value="2"/>
</dbReference>
<dbReference type="SUPFAM" id="SSF46626">
    <property type="entry name" value="Cytochrome c"/>
    <property type="match status" value="2"/>
</dbReference>
<reference evidence="11 12" key="1">
    <citation type="submission" date="2018-07" db="EMBL/GenBank/DDBJ databases">
        <title>Genome analysis of Larkinella rosea.</title>
        <authorList>
            <person name="Zhou Z."/>
            <person name="Wang G."/>
        </authorList>
    </citation>
    <scope>NUCLEOTIDE SEQUENCE [LARGE SCALE GENOMIC DNA]</scope>
    <source>
        <strain evidence="12">zzj9</strain>
    </source>
</reference>
<accession>A0A368JRB6</accession>
<evidence type="ECO:0000256" key="8">
    <source>
        <dbReference type="PIRSR" id="PIRSR000294-1"/>
    </source>
</evidence>
<feature type="binding site" description="covalent" evidence="8">
    <location>
        <position position="86"/>
    </location>
    <ligand>
        <name>heme c</name>
        <dbReference type="ChEBI" id="CHEBI:61717"/>
        <label>1</label>
    </ligand>
</feature>
<keyword evidence="4" id="KW-0732">Signal</keyword>
<dbReference type="InterPro" id="IPR051395">
    <property type="entry name" value="Cytochrome_c_Peroxidase/MauG"/>
</dbReference>
<dbReference type="PANTHER" id="PTHR30600:SF10">
    <property type="entry name" value="BLL6722 PROTEIN"/>
    <property type="match status" value="1"/>
</dbReference>
<dbReference type="PANTHER" id="PTHR30600">
    <property type="entry name" value="CYTOCHROME C PEROXIDASE-RELATED"/>
    <property type="match status" value="1"/>
</dbReference>
<evidence type="ECO:0000259" key="10">
    <source>
        <dbReference type="PROSITE" id="PS51007"/>
    </source>
</evidence>
<dbReference type="EMBL" id="QOWE01000005">
    <property type="protein sequence ID" value="RCR70217.1"/>
    <property type="molecule type" value="Genomic_DNA"/>
</dbReference>
<comment type="PTM">
    <text evidence="8">Binds 2 heme groups per subunit.</text>
</comment>
<feature type="binding site" description="axial binding residue" evidence="9">
    <location>
        <position position="235"/>
    </location>
    <ligand>
        <name>heme c</name>
        <dbReference type="ChEBI" id="CHEBI:61717"/>
        <label>2</label>
    </ligand>
    <ligandPart>
        <name>Fe</name>
        <dbReference type="ChEBI" id="CHEBI:18248"/>
    </ligandPart>
</feature>
<keyword evidence="5" id="KW-0574">Periplasm</keyword>
<dbReference type="OrthoDB" id="9805202at2"/>